<dbReference type="SUPFAM" id="SSF52540">
    <property type="entry name" value="P-loop containing nucleoside triphosphate hydrolases"/>
    <property type="match status" value="1"/>
</dbReference>
<proteinExistence type="predicted"/>
<protein>
    <submittedName>
        <fullName evidence="1">DNA polymerase III subunit delta</fullName>
    </submittedName>
</protein>
<dbReference type="EMBL" id="JAUQSZ010000006">
    <property type="protein sequence ID" value="MDO7842706.1"/>
    <property type="molecule type" value="Genomic_DNA"/>
</dbReference>
<dbReference type="Pfam" id="PF13177">
    <property type="entry name" value="DNA_pol3_delta2"/>
    <property type="match status" value="1"/>
</dbReference>
<gene>
    <name evidence="1" type="ORF">Q5H94_10240</name>
</gene>
<reference evidence="1" key="1">
    <citation type="submission" date="2023-07" db="EMBL/GenBank/DDBJ databases">
        <authorList>
            <person name="Kim M.K."/>
        </authorList>
    </citation>
    <scope>NUCLEOTIDE SEQUENCE</scope>
    <source>
        <strain evidence="1">CA1-15</strain>
    </source>
</reference>
<name>A0ABT9A126_9SPHN</name>
<dbReference type="PANTHER" id="PTHR11669:SF8">
    <property type="entry name" value="DNA POLYMERASE III SUBUNIT DELTA"/>
    <property type="match status" value="1"/>
</dbReference>
<sequence>MTLPLGNDAAHAAFADAMASGSLHHAWLFAGPEGIGKARFARAAAMRMLADAMTPGALPPGFDVPEDHQTRRLIEAGSHPDYRELVRMPKESDKTGTELARSIPIAQVRALLPLFAMKPSLSPRRVVLIDAIDDVERPGASNALLKNLEEPPAGTIFLLISHAPGRLLPTIRSRCRLLRFDPIGEGEMRGIVGAQLPQADDAEIAALVRAGNGSPGRALGFAGLNLAAIDSALAGIARDGDRSNGARVKLAKALALKAAQPRYEAFLDRAPAFIADAARNRQGERLRTALDSYDTARALAASARALSLDAQGTVFEMAGLVAKLAA</sequence>
<comment type="caution">
    <text evidence="1">The sequence shown here is derived from an EMBL/GenBank/DDBJ whole genome shotgun (WGS) entry which is preliminary data.</text>
</comment>
<keyword evidence="2" id="KW-1185">Reference proteome</keyword>
<dbReference type="Gene3D" id="3.40.50.300">
    <property type="entry name" value="P-loop containing nucleotide triphosphate hydrolases"/>
    <property type="match status" value="1"/>
</dbReference>
<dbReference type="PANTHER" id="PTHR11669">
    <property type="entry name" value="REPLICATION FACTOR C / DNA POLYMERASE III GAMMA-TAU SUBUNIT"/>
    <property type="match status" value="1"/>
</dbReference>
<accession>A0ABT9A126</accession>
<organism evidence="1 2">
    <name type="scientific">Sphingomonas immobilis</name>
    <dbReference type="NCBI Taxonomy" id="3063997"/>
    <lineage>
        <taxon>Bacteria</taxon>
        <taxon>Pseudomonadati</taxon>
        <taxon>Pseudomonadota</taxon>
        <taxon>Alphaproteobacteria</taxon>
        <taxon>Sphingomonadales</taxon>
        <taxon>Sphingomonadaceae</taxon>
        <taxon>Sphingomonas</taxon>
    </lineage>
</organism>
<dbReference type="InterPro" id="IPR050238">
    <property type="entry name" value="DNA_Rep/Repair_Clamp_Loader"/>
</dbReference>
<dbReference type="InterPro" id="IPR027417">
    <property type="entry name" value="P-loop_NTPase"/>
</dbReference>
<evidence type="ECO:0000313" key="2">
    <source>
        <dbReference type="Proteomes" id="UP001176468"/>
    </source>
</evidence>
<dbReference type="Proteomes" id="UP001176468">
    <property type="component" value="Unassembled WGS sequence"/>
</dbReference>
<evidence type="ECO:0000313" key="1">
    <source>
        <dbReference type="EMBL" id="MDO7842706.1"/>
    </source>
</evidence>
<dbReference type="RefSeq" id="WP_304561162.1">
    <property type="nucleotide sequence ID" value="NZ_JAUQSZ010000006.1"/>
</dbReference>